<dbReference type="InterPro" id="IPR014710">
    <property type="entry name" value="RmlC-like_jellyroll"/>
</dbReference>
<evidence type="ECO:0000256" key="4">
    <source>
        <dbReference type="ARBA" id="ARBA00010772"/>
    </source>
</evidence>
<comment type="caution">
    <text evidence="14">The sequence shown here is derived from an EMBL/GenBank/DDBJ whole genome shotgun (WGS) entry which is preliminary data.</text>
</comment>
<evidence type="ECO:0000313" key="15">
    <source>
        <dbReference type="Proteomes" id="UP000193689"/>
    </source>
</evidence>
<evidence type="ECO:0000256" key="5">
    <source>
        <dbReference type="ARBA" id="ARBA00011956"/>
    </source>
</evidence>
<reference evidence="14 15" key="1">
    <citation type="submission" date="2016-07" db="EMBL/GenBank/DDBJ databases">
        <title>Pervasive Adenine N6-methylation of Active Genes in Fungi.</title>
        <authorList>
            <consortium name="DOE Joint Genome Institute"/>
            <person name="Mondo S.J."/>
            <person name="Dannebaum R.O."/>
            <person name="Kuo R.C."/>
            <person name="Labutti K."/>
            <person name="Haridas S."/>
            <person name="Kuo A."/>
            <person name="Salamov A."/>
            <person name="Ahrendt S.R."/>
            <person name="Lipzen A."/>
            <person name="Sullivan W."/>
            <person name="Andreopoulos W.B."/>
            <person name="Clum A."/>
            <person name="Lindquist E."/>
            <person name="Daum C."/>
            <person name="Ramamoorthy G.K."/>
            <person name="Gryganskyi A."/>
            <person name="Culley D."/>
            <person name="Magnuson J.K."/>
            <person name="James T.Y."/>
            <person name="O'Malley M.A."/>
            <person name="Stajich J.E."/>
            <person name="Spatafora J.W."/>
            <person name="Visel A."/>
            <person name="Grigoriev I.V."/>
        </authorList>
    </citation>
    <scope>NUCLEOTIDE SEQUENCE [LARGE SCALE GENOMIC DNA]</scope>
    <source>
        <strain evidence="14 15">CBS 129021</strain>
    </source>
</reference>
<evidence type="ECO:0000256" key="9">
    <source>
        <dbReference type="ARBA" id="ARBA00023235"/>
    </source>
</evidence>
<evidence type="ECO:0000256" key="7">
    <source>
        <dbReference type="ARBA" id="ARBA00022723"/>
    </source>
</evidence>
<dbReference type="CDD" id="cd07011">
    <property type="entry name" value="cupin_PMI_type_I_N"/>
    <property type="match status" value="1"/>
</dbReference>
<dbReference type="Pfam" id="PF20511">
    <property type="entry name" value="PMI_typeI_cat"/>
    <property type="match status" value="1"/>
</dbReference>
<keyword evidence="9" id="KW-0413">Isomerase</keyword>
<keyword evidence="7 12" id="KW-0479">Metal-binding</keyword>
<dbReference type="PIRSF" id="PIRSF001480">
    <property type="entry name" value="Mannose-6-phosphate_isomerase"/>
    <property type="match status" value="1"/>
</dbReference>
<dbReference type="Proteomes" id="UP000193689">
    <property type="component" value="Unassembled WGS sequence"/>
</dbReference>
<comment type="function">
    <text evidence="2">Involved in the synthesis of the GDP-mannose and dolichol-phosphate-mannose required for a number of critical mannosyl transfer reactions.</text>
</comment>
<dbReference type="NCBIfam" id="TIGR00218">
    <property type="entry name" value="manA"/>
    <property type="match status" value="1"/>
</dbReference>
<dbReference type="GO" id="GO:0009298">
    <property type="term" value="P:GDP-mannose biosynthetic process"/>
    <property type="evidence" value="ECO:0007669"/>
    <property type="project" value="UniProtKB-UniPathway"/>
</dbReference>
<comment type="cofactor">
    <cofactor evidence="12">
        <name>Zn(2+)</name>
        <dbReference type="ChEBI" id="CHEBI:29105"/>
    </cofactor>
    <text evidence="12">Binds 1 zinc ion per subunit.</text>
</comment>
<dbReference type="InterPro" id="IPR046457">
    <property type="entry name" value="PMI_typeI_cat"/>
</dbReference>
<comment type="similarity">
    <text evidence="4">Belongs to the mannose-6-phosphate isomerase type 1 family.</text>
</comment>
<dbReference type="UniPathway" id="UPA00126">
    <property type="reaction ID" value="UER00423"/>
</dbReference>
<dbReference type="InterPro" id="IPR001250">
    <property type="entry name" value="Man6P_Isoase-1"/>
</dbReference>
<dbReference type="InParanoid" id="A0A1Y2E9Q7"/>
<dbReference type="STRING" id="1141098.A0A1Y2E9Q7"/>
<protein>
    <recommendedName>
        <fullName evidence="6">Mannose-6-phosphate isomerase</fullName>
        <ecNumber evidence="5">5.3.1.8</ecNumber>
    </recommendedName>
    <alternativeName>
        <fullName evidence="10">Phosphohexomutase</fullName>
    </alternativeName>
    <alternativeName>
        <fullName evidence="11">Phosphomannose isomerase</fullName>
    </alternativeName>
</protein>
<gene>
    <name evidence="14" type="ORF">BCR38DRAFT_385765</name>
</gene>
<evidence type="ECO:0000256" key="8">
    <source>
        <dbReference type="ARBA" id="ARBA00022833"/>
    </source>
</evidence>
<feature type="binding site" evidence="12">
    <location>
        <position position="147"/>
    </location>
    <ligand>
        <name>Zn(2+)</name>
        <dbReference type="ChEBI" id="CHEBI:29105"/>
    </ligand>
</feature>
<evidence type="ECO:0000256" key="1">
    <source>
        <dbReference type="ARBA" id="ARBA00000757"/>
    </source>
</evidence>
<evidence type="ECO:0000256" key="11">
    <source>
        <dbReference type="ARBA" id="ARBA00030762"/>
    </source>
</evidence>
<evidence type="ECO:0000256" key="3">
    <source>
        <dbReference type="ARBA" id="ARBA00004666"/>
    </source>
</evidence>
<proteinExistence type="inferred from homology"/>
<dbReference type="PANTHER" id="PTHR10309">
    <property type="entry name" value="MANNOSE-6-PHOSPHATE ISOMERASE"/>
    <property type="match status" value="1"/>
</dbReference>
<feature type="binding site" evidence="12">
    <location>
        <position position="272"/>
    </location>
    <ligand>
        <name>Zn(2+)</name>
        <dbReference type="ChEBI" id="CHEBI:29105"/>
    </ligand>
</feature>
<dbReference type="SUPFAM" id="SSF51182">
    <property type="entry name" value="RmlC-like cupins"/>
    <property type="match status" value="1"/>
</dbReference>
<keyword evidence="8 12" id="KW-0862">Zinc</keyword>
<dbReference type="Gene3D" id="2.60.120.10">
    <property type="entry name" value="Jelly Rolls"/>
    <property type="match status" value="2"/>
</dbReference>
<name>A0A1Y2E9Q7_9PEZI</name>
<dbReference type="InterPro" id="IPR011051">
    <property type="entry name" value="RmlC_Cupin_sf"/>
</dbReference>
<dbReference type="GO" id="GO:0004476">
    <property type="term" value="F:mannose-6-phosphate isomerase activity"/>
    <property type="evidence" value="ECO:0007669"/>
    <property type="project" value="UniProtKB-EC"/>
</dbReference>
<organism evidence="14 15">
    <name type="scientific">Pseudomassariella vexata</name>
    <dbReference type="NCBI Taxonomy" id="1141098"/>
    <lineage>
        <taxon>Eukaryota</taxon>
        <taxon>Fungi</taxon>
        <taxon>Dikarya</taxon>
        <taxon>Ascomycota</taxon>
        <taxon>Pezizomycotina</taxon>
        <taxon>Sordariomycetes</taxon>
        <taxon>Xylariomycetidae</taxon>
        <taxon>Amphisphaeriales</taxon>
        <taxon>Pseudomassariaceae</taxon>
        <taxon>Pseudomassariella</taxon>
    </lineage>
</organism>
<accession>A0A1Y2E9Q7</accession>
<dbReference type="GO" id="GO:0008270">
    <property type="term" value="F:zinc ion binding"/>
    <property type="evidence" value="ECO:0007669"/>
    <property type="project" value="InterPro"/>
</dbReference>
<dbReference type="PANTHER" id="PTHR10309:SF4">
    <property type="entry name" value="MANNOSE-6-PHOSPHATE ISOMERASE"/>
    <property type="match status" value="1"/>
</dbReference>
<feature type="domain" description="Phosphomannose isomerase type I catalytic" evidence="13">
    <location>
        <begin position="17"/>
        <end position="164"/>
    </location>
</feature>
<feature type="binding site" evidence="12">
    <location>
        <position position="120"/>
    </location>
    <ligand>
        <name>Zn(2+)</name>
        <dbReference type="ChEBI" id="CHEBI:29105"/>
    </ligand>
</feature>
<dbReference type="GO" id="GO:0005829">
    <property type="term" value="C:cytosol"/>
    <property type="evidence" value="ECO:0007669"/>
    <property type="project" value="TreeGrafter"/>
</dbReference>
<dbReference type="InterPro" id="IPR016305">
    <property type="entry name" value="Mannose-6-P_Isomerase"/>
</dbReference>
<evidence type="ECO:0000256" key="6">
    <source>
        <dbReference type="ARBA" id="ARBA00018236"/>
    </source>
</evidence>
<evidence type="ECO:0000256" key="2">
    <source>
        <dbReference type="ARBA" id="ARBA00002564"/>
    </source>
</evidence>
<dbReference type="PRINTS" id="PR00714">
    <property type="entry name" value="MAN6PISMRASE"/>
</dbReference>
<evidence type="ECO:0000313" key="14">
    <source>
        <dbReference type="EMBL" id="ORY68303.1"/>
    </source>
</evidence>
<evidence type="ECO:0000256" key="12">
    <source>
        <dbReference type="PIRSR" id="PIRSR001480-2"/>
    </source>
</evidence>
<dbReference type="AlphaFoldDB" id="A0A1Y2E9Q7"/>
<evidence type="ECO:0000256" key="10">
    <source>
        <dbReference type="ARBA" id="ARBA00029741"/>
    </source>
</evidence>
<keyword evidence="15" id="KW-1185">Reference proteome</keyword>
<feature type="binding site" evidence="12">
    <location>
        <position position="122"/>
    </location>
    <ligand>
        <name>Zn(2+)</name>
        <dbReference type="ChEBI" id="CHEBI:29105"/>
    </ligand>
</feature>
<dbReference type="EC" id="5.3.1.8" evidence="5"/>
<sequence>MEIQQIHQTSANMAPSVFQLSGTCNNYPWGKQGKASLAAQLCAQTPGTDFKLDESAVYSEMWFGDYPDFPARVLSSGELLSDVLKTDKEQLLGKKVLQYYDGQLPFLPKILSISKALPLQLHPNKALATKLHEEDPGNFTDPNHKPEIAVALGKFEVFAGFKPLGEIQPLFALQPLKRFDPSPGKWDDETLRNVTRELMKAEFSTVKEVQTQLSHLSRSDLPSEAGYILNLLPRLQDQYGPEDAGSLVTLLCMNYMVFQAGDAIYIPADGIHAYLSGDIVECMARSNNVLNTGFCPPADRNRIDLFANVLTFKAHSRDDVYLPSQTYDKSKNGKTVVYKPPMSEFDMLKADLGKGETEELTANEGPGVLIVTNGEGIMKAQGEEFEMKKGYIFYVAPGVNLRWESKQALQIHMAVI</sequence>
<dbReference type="EMBL" id="MCFJ01000003">
    <property type="protein sequence ID" value="ORY68303.1"/>
    <property type="molecule type" value="Genomic_DNA"/>
</dbReference>
<dbReference type="GO" id="GO:0005975">
    <property type="term" value="P:carbohydrate metabolic process"/>
    <property type="evidence" value="ECO:0007669"/>
    <property type="project" value="InterPro"/>
</dbReference>
<dbReference type="OrthoDB" id="6605218at2759"/>
<dbReference type="Gene3D" id="1.10.441.10">
    <property type="entry name" value="Phosphomannose Isomerase, domain 2"/>
    <property type="match status" value="1"/>
</dbReference>
<evidence type="ECO:0000259" key="13">
    <source>
        <dbReference type="Pfam" id="PF20511"/>
    </source>
</evidence>
<dbReference type="GeneID" id="63773687"/>
<dbReference type="RefSeq" id="XP_040718590.1">
    <property type="nucleotide sequence ID" value="XM_040857475.1"/>
</dbReference>
<comment type="pathway">
    <text evidence="3">Nucleotide-sugar biosynthesis; GDP-alpha-D-mannose biosynthesis; alpha-D-mannose 1-phosphate from D-fructose 6-phosphate: step 1/2.</text>
</comment>
<comment type="catalytic activity">
    <reaction evidence="1">
        <text>D-mannose 6-phosphate = D-fructose 6-phosphate</text>
        <dbReference type="Rhea" id="RHEA:12356"/>
        <dbReference type="ChEBI" id="CHEBI:58735"/>
        <dbReference type="ChEBI" id="CHEBI:61527"/>
        <dbReference type="EC" id="5.3.1.8"/>
    </reaction>
</comment>